<evidence type="ECO:0000313" key="3">
    <source>
        <dbReference type="Proteomes" id="UP000198228"/>
    </source>
</evidence>
<gene>
    <name evidence="2" type="ORF">GA0074696_2610</name>
</gene>
<organism evidence="2 3">
    <name type="scientific">Micromonospora purpureochromogenes</name>
    <dbReference type="NCBI Taxonomy" id="47872"/>
    <lineage>
        <taxon>Bacteria</taxon>
        <taxon>Bacillati</taxon>
        <taxon>Actinomycetota</taxon>
        <taxon>Actinomycetes</taxon>
        <taxon>Micromonosporales</taxon>
        <taxon>Micromonosporaceae</taxon>
        <taxon>Micromonospora</taxon>
    </lineage>
</organism>
<feature type="transmembrane region" description="Helical" evidence="1">
    <location>
        <begin position="83"/>
        <end position="107"/>
    </location>
</feature>
<dbReference type="RefSeq" id="WP_088961352.1">
    <property type="nucleotide sequence ID" value="NZ_LT607410.1"/>
</dbReference>
<feature type="transmembrane region" description="Helical" evidence="1">
    <location>
        <begin position="48"/>
        <end position="71"/>
    </location>
</feature>
<dbReference type="EMBL" id="LT607410">
    <property type="protein sequence ID" value="SCF08161.1"/>
    <property type="molecule type" value="Genomic_DNA"/>
</dbReference>
<proteinExistence type="predicted"/>
<feature type="transmembrane region" description="Helical" evidence="1">
    <location>
        <begin position="12"/>
        <end position="36"/>
    </location>
</feature>
<keyword evidence="1" id="KW-0812">Transmembrane</keyword>
<evidence type="ECO:0000256" key="1">
    <source>
        <dbReference type="SAM" id="Phobius"/>
    </source>
</evidence>
<name>A0A1C4XJ10_9ACTN</name>
<sequence length="166" mass="16311">MVAAVGRHIAGAVVAWVVFTVEGLACYLLLLGYALVTDAGAGGPLAGPVMVLVAALAGLVLVPLVVVPAGVVAELTGRRRGGLAGTLAAAGVAGALTVLAVVGVALVDRGSPLGFAIACVVGVLLVLPPTLTHVGIVRGAREVPRLLARLRRTGAAGTEPPPVATR</sequence>
<keyword evidence="1" id="KW-1133">Transmembrane helix</keyword>
<dbReference type="Proteomes" id="UP000198228">
    <property type="component" value="Chromosome I"/>
</dbReference>
<evidence type="ECO:0000313" key="2">
    <source>
        <dbReference type="EMBL" id="SCF08161.1"/>
    </source>
</evidence>
<accession>A0A1C4XJ10</accession>
<protein>
    <submittedName>
        <fullName evidence="2">Uncharacterized protein</fullName>
    </submittedName>
</protein>
<keyword evidence="1" id="KW-0472">Membrane</keyword>
<reference evidence="2 3" key="1">
    <citation type="submission" date="2016-06" db="EMBL/GenBank/DDBJ databases">
        <authorList>
            <person name="Kjaerup R.B."/>
            <person name="Dalgaard T.S."/>
            <person name="Juul-Madsen H.R."/>
        </authorList>
    </citation>
    <scope>NUCLEOTIDE SEQUENCE [LARGE SCALE GENOMIC DNA]</scope>
    <source>
        <strain evidence="2 3">DSM 43821</strain>
    </source>
</reference>
<feature type="transmembrane region" description="Helical" evidence="1">
    <location>
        <begin position="113"/>
        <end position="137"/>
    </location>
</feature>
<dbReference type="AlphaFoldDB" id="A0A1C4XJ10"/>